<keyword evidence="3" id="KW-1003">Cell membrane</keyword>
<dbReference type="STRING" id="469383.Cwoe_5096"/>
<dbReference type="HOGENOM" id="CLU_016047_0_2_11"/>
<dbReference type="CDD" id="cd06261">
    <property type="entry name" value="TM_PBP2"/>
    <property type="match status" value="1"/>
</dbReference>
<dbReference type="RefSeq" id="WP_012936556.1">
    <property type="nucleotide sequence ID" value="NC_013739.1"/>
</dbReference>
<feature type="transmembrane region" description="Helical" evidence="7">
    <location>
        <begin position="208"/>
        <end position="225"/>
    </location>
</feature>
<keyword evidence="5 7" id="KW-1133">Transmembrane helix</keyword>
<dbReference type="EMBL" id="CP001854">
    <property type="protein sequence ID" value="ADB53505.1"/>
    <property type="molecule type" value="Genomic_DNA"/>
</dbReference>
<dbReference type="Proteomes" id="UP000008229">
    <property type="component" value="Chromosome"/>
</dbReference>
<feature type="transmembrane region" description="Helical" evidence="7">
    <location>
        <begin position="70"/>
        <end position="93"/>
    </location>
</feature>
<evidence type="ECO:0000256" key="5">
    <source>
        <dbReference type="ARBA" id="ARBA00022989"/>
    </source>
</evidence>
<dbReference type="SUPFAM" id="SSF161098">
    <property type="entry name" value="MetI-like"/>
    <property type="match status" value="1"/>
</dbReference>
<dbReference type="GO" id="GO:0005886">
    <property type="term" value="C:plasma membrane"/>
    <property type="evidence" value="ECO:0007669"/>
    <property type="project" value="UniProtKB-SubCell"/>
</dbReference>
<dbReference type="Gene3D" id="1.10.3720.10">
    <property type="entry name" value="MetI-like"/>
    <property type="match status" value="1"/>
</dbReference>
<dbReference type="PROSITE" id="PS50928">
    <property type="entry name" value="ABC_TM1"/>
    <property type="match status" value="1"/>
</dbReference>
<dbReference type="InterPro" id="IPR000515">
    <property type="entry name" value="MetI-like"/>
</dbReference>
<proteinExistence type="inferred from homology"/>
<protein>
    <submittedName>
        <fullName evidence="9">Binding-protein-dependent transport systems inner membrane component</fullName>
    </submittedName>
</protein>
<evidence type="ECO:0000256" key="2">
    <source>
        <dbReference type="ARBA" id="ARBA00022448"/>
    </source>
</evidence>
<feature type="transmembrane region" description="Helical" evidence="7">
    <location>
        <begin position="152"/>
        <end position="177"/>
    </location>
</feature>
<keyword evidence="6 7" id="KW-0472">Membrane</keyword>
<evidence type="ECO:0000313" key="9">
    <source>
        <dbReference type="EMBL" id="ADB53505.1"/>
    </source>
</evidence>
<evidence type="ECO:0000259" key="8">
    <source>
        <dbReference type="PROSITE" id="PS50928"/>
    </source>
</evidence>
<evidence type="ECO:0000256" key="3">
    <source>
        <dbReference type="ARBA" id="ARBA00022475"/>
    </source>
</evidence>
<reference evidence="10" key="2">
    <citation type="submission" date="2010-01" db="EMBL/GenBank/DDBJ databases">
        <title>The complete genome of Conexibacter woesei DSM 14684.</title>
        <authorList>
            <consortium name="US DOE Joint Genome Institute (JGI-PGF)"/>
            <person name="Lucas S."/>
            <person name="Copeland A."/>
            <person name="Lapidus A."/>
            <person name="Glavina del Rio T."/>
            <person name="Dalin E."/>
            <person name="Tice H."/>
            <person name="Bruce D."/>
            <person name="Goodwin L."/>
            <person name="Pitluck S."/>
            <person name="Kyrpides N."/>
            <person name="Mavromatis K."/>
            <person name="Ivanova N."/>
            <person name="Mikhailova N."/>
            <person name="Chertkov O."/>
            <person name="Brettin T."/>
            <person name="Detter J.C."/>
            <person name="Han C."/>
            <person name="Larimer F."/>
            <person name="Land M."/>
            <person name="Hauser L."/>
            <person name="Markowitz V."/>
            <person name="Cheng J.-F."/>
            <person name="Hugenholtz P."/>
            <person name="Woyke T."/>
            <person name="Wu D."/>
            <person name="Pukall R."/>
            <person name="Steenblock K."/>
            <person name="Schneider S."/>
            <person name="Klenk H.-P."/>
            <person name="Eisen J.A."/>
        </authorList>
    </citation>
    <scope>NUCLEOTIDE SEQUENCE [LARGE SCALE GENOMIC DNA]</scope>
    <source>
        <strain evidence="10">DSM 14684 / CIP 108061 / JCM 11494 / NBRC 100937 / ID131577</strain>
    </source>
</reference>
<dbReference type="PANTHER" id="PTHR43005">
    <property type="entry name" value="BLR7065 PROTEIN"/>
    <property type="match status" value="1"/>
</dbReference>
<name>D3FDB3_CONWI</name>
<dbReference type="AlphaFoldDB" id="D3FDB3"/>
<keyword evidence="2 7" id="KW-0813">Transport</keyword>
<gene>
    <name evidence="9" type="ordered locus">Cwoe_5096</name>
</gene>
<keyword evidence="4 7" id="KW-0812">Transmembrane</keyword>
<dbReference type="PANTHER" id="PTHR43005:SF1">
    <property type="entry name" value="SPERMIDINE_PUTRESCINE TRANSPORT SYSTEM PERMEASE PROTEIN"/>
    <property type="match status" value="1"/>
</dbReference>
<evidence type="ECO:0000256" key="4">
    <source>
        <dbReference type="ARBA" id="ARBA00022692"/>
    </source>
</evidence>
<organism evidence="9 10">
    <name type="scientific">Conexibacter woesei (strain DSM 14684 / CCUG 47730 / CIP 108061 / JCM 11494 / NBRC 100937 / ID131577)</name>
    <dbReference type="NCBI Taxonomy" id="469383"/>
    <lineage>
        <taxon>Bacteria</taxon>
        <taxon>Bacillati</taxon>
        <taxon>Actinomycetota</taxon>
        <taxon>Thermoleophilia</taxon>
        <taxon>Solirubrobacterales</taxon>
        <taxon>Conexibacteraceae</taxon>
        <taxon>Conexibacter</taxon>
    </lineage>
</organism>
<comment type="subcellular location">
    <subcellularLocation>
        <location evidence="1 7">Cell membrane</location>
        <topology evidence="1 7">Multi-pass membrane protein</topology>
    </subcellularLocation>
</comment>
<dbReference type="Pfam" id="PF00528">
    <property type="entry name" value="BPD_transp_1"/>
    <property type="match status" value="1"/>
</dbReference>
<evidence type="ECO:0000256" key="1">
    <source>
        <dbReference type="ARBA" id="ARBA00004651"/>
    </source>
</evidence>
<sequence length="290" mass="31696">MRARREQLLPWGFLLPSAAILGLITLYPLLYAIVLSFKQGSFIEVGGFAGIDNYSGLFEDGSLFPGALRFSAIFTVLTVAGSYALGLGFALAVHRVRRGRWLLRMGLLTPWVVPPVVAVIAWRWMVNDDGSLVNQALGVVGIDPVAFLSDPFWASVMVILLRIWRTFPFVFLTLFAARQGVSDELYEAAALDGSTGFSAFRRITLPQLAPVSIVSSLLVAIWSFNDFESIFLLTRGGPSNATYNLVVLGYYEAFFGNDVGLAAAMGVVALVLLLVLSVVLLRLLRRVNET</sequence>
<dbReference type="GO" id="GO:0055085">
    <property type="term" value="P:transmembrane transport"/>
    <property type="evidence" value="ECO:0007669"/>
    <property type="project" value="InterPro"/>
</dbReference>
<evidence type="ECO:0000256" key="6">
    <source>
        <dbReference type="ARBA" id="ARBA00023136"/>
    </source>
</evidence>
<reference evidence="9 10" key="1">
    <citation type="journal article" date="2010" name="Stand. Genomic Sci.">
        <title>Complete genome sequence of Conexibacter woesei type strain (ID131577).</title>
        <authorList>
            <person name="Pukall R."/>
            <person name="Lapidus A."/>
            <person name="Glavina Del Rio T."/>
            <person name="Copeland A."/>
            <person name="Tice H."/>
            <person name="Cheng J.-F."/>
            <person name="Lucas S."/>
            <person name="Chen F."/>
            <person name="Nolan M."/>
            <person name="Bruce D."/>
            <person name="Goodwin L."/>
            <person name="Pitluck S."/>
            <person name="Mavromatis K."/>
            <person name="Ivanova N."/>
            <person name="Ovchinnikova G."/>
            <person name="Pati A."/>
            <person name="Chen A."/>
            <person name="Palaniappan K."/>
            <person name="Land M."/>
            <person name="Hauser L."/>
            <person name="Chang Y.-J."/>
            <person name="Jeffries C.D."/>
            <person name="Chain P."/>
            <person name="Meincke L."/>
            <person name="Sims D."/>
            <person name="Brettin T."/>
            <person name="Detter J.C."/>
            <person name="Rohde M."/>
            <person name="Goeker M."/>
            <person name="Bristow J."/>
            <person name="Eisen J.A."/>
            <person name="Markowitz V."/>
            <person name="Kyrpides N.C."/>
            <person name="Klenk H.-P."/>
            <person name="Hugenholtz P."/>
        </authorList>
    </citation>
    <scope>NUCLEOTIDE SEQUENCE [LARGE SCALE GENOMIC DNA]</scope>
    <source>
        <strain evidence="10">DSM 14684 / CIP 108061 / JCM 11494 / NBRC 100937 / ID131577</strain>
    </source>
</reference>
<dbReference type="OrthoDB" id="34224at2"/>
<feature type="transmembrane region" description="Helical" evidence="7">
    <location>
        <begin position="259"/>
        <end position="284"/>
    </location>
</feature>
<feature type="domain" description="ABC transmembrane type-1" evidence="8">
    <location>
        <begin position="68"/>
        <end position="280"/>
    </location>
</feature>
<comment type="similarity">
    <text evidence="7">Belongs to the binding-protein-dependent transport system permease family.</text>
</comment>
<evidence type="ECO:0000256" key="7">
    <source>
        <dbReference type="RuleBase" id="RU363032"/>
    </source>
</evidence>
<evidence type="ECO:0000313" key="10">
    <source>
        <dbReference type="Proteomes" id="UP000008229"/>
    </source>
</evidence>
<feature type="transmembrane region" description="Helical" evidence="7">
    <location>
        <begin position="105"/>
        <end position="125"/>
    </location>
</feature>
<dbReference type="eggNOG" id="COG1175">
    <property type="taxonomic scope" value="Bacteria"/>
</dbReference>
<dbReference type="KEGG" id="cwo:Cwoe_5096"/>
<keyword evidence="10" id="KW-1185">Reference proteome</keyword>
<feature type="transmembrane region" description="Helical" evidence="7">
    <location>
        <begin position="12"/>
        <end position="34"/>
    </location>
</feature>
<accession>D3FDB3</accession>
<dbReference type="InterPro" id="IPR035906">
    <property type="entry name" value="MetI-like_sf"/>
</dbReference>